<dbReference type="EC" id="2.7.1.-" evidence="5"/>
<keyword evidence="5" id="KW-0808">Transferase</keyword>
<dbReference type="InterPro" id="IPR027417">
    <property type="entry name" value="P-loop_NTPase"/>
</dbReference>
<keyword evidence="2" id="KW-0067">ATP-binding</keyword>
<gene>
    <name evidence="5" type="primary">pezT</name>
    <name evidence="5" type="ORF">NCTC12877_00033</name>
</gene>
<dbReference type="EMBL" id="UGQB01000002">
    <property type="protein sequence ID" value="STZ01570.1"/>
    <property type="molecule type" value="Genomic_DNA"/>
</dbReference>
<dbReference type="STRING" id="1122244.GCA_000426885_02274"/>
<dbReference type="Pfam" id="PF06414">
    <property type="entry name" value="Zeta_toxin"/>
    <property type="match status" value="1"/>
</dbReference>
<dbReference type="SUPFAM" id="SSF52540">
    <property type="entry name" value="P-loop containing nucleoside triphosphate hydrolases"/>
    <property type="match status" value="1"/>
</dbReference>
<dbReference type="Pfam" id="PF18790">
    <property type="entry name" value="KfrB"/>
    <property type="match status" value="1"/>
</dbReference>
<evidence type="ECO:0000313" key="6">
    <source>
        <dbReference type="Proteomes" id="UP000254065"/>
    </source>
</evidence>
<accession>A0A378QMA7</accession>
<dbReference type="Proteomes" id="UP000254065">
    <property type="component" value="Unassembled WGS sequence"/>
</dbReference>
<protein>
    <submittedName>
        <fullName evidence="5">UDP-N-acetylglucosamine kinase</fullName>
        <ecNumber evidence="5">2.7.1.-</ecNumber>
    </submittedName>
</protein>
<proteinExistence type="predicted"/>
<keyword evidence="6" id="KW-1185">Reference proteome</keyword>
<evidence type="ECO:0000256" key="1">
    <source>
        <dbReference type="ARBA" id="ARBA00022741"/>
    </source>
</evidence>
<evidence type="ECO:0000313" key="5">
    <source>
        <dbReference type="EMBL" id="STZ01570.1"/>
    </source>
</evidence>
<dbReference type="InterPro" id="IPR040782">
    <property type="entry name" value="KfrB"/>
</dbReference>
<dbReference type="Gene3D" id="3.40.50.300">
    <property type="entry name" value="P-loop containing nucleotide triphosphate hydrolases"/>
    <property type="match status" value="1"/>
</dbReference>
<reference evidence="5 6" key="1">
    <citation type="submission" date="2018-06" db="EMBL/GenBank/DDBJ databases">
        <authorList>
            <consortium name="Pathogen Informatics"/>
            <person name="Doyle S."/>
        </authorList>
    </citation>
    <scope>NUCLEOTIDE SEQUENCE [LARGE SCALE GENOMIC DNA]</scope>
    <source>
        <strain evidence="5 6">NCTC12877</strain>
    </source>
</reference>
<name>A0A378QMA7_9GAMM</name>
<evidence type="ECO:0000259" key="4">
    <source>
        <dbReference type="Pfam" id="PF18790"/>
    </source>
</evidence>
<evidence type="ECO:0000259" key="3">
    <source>
        <dbReference type="Pfam" id="PF06414"/>
    </source>
</evidence>
<feature type="domain" description="Zeta toxin" evidence="3">
    <location>
        <begin position="27"/>
        <end position="218"/>
    </location>
</feature>
<keyword evidence="1" id="KW-0547">Nucleotide-binding</keyword>
<dbReference type="RefSeq" id="WP_029103649.1">
    <property type="nucleotide sequence ID" value="NZ_UGQB01000002.1"/>
</dbReference>
<feature type="domain" description="KfrB" evidence="4">
    <location>
        <begin position="306"/>
        <end position="361"/>
    </location>
</feature>
<dbReference type="GO" id="GO:0005524">
    <property type="term" value="F:ATP binding"/>
    <property type="evidence" value="ECO:0007669"/>
    <property type="project" value="UniProtKB-KW"/>
</dbReference>
<dbReference type="InterPro" id="IPR010488">
    <property type="entry name" value="Zeta_toxin_domain"/>
</dbReference>
<keyword evidence="5" id="KW-0418">Kinase</keyword>
<sequence length="387" mass="43652">MTNFSEKYPFTQNDIDKVVDDIVKENNEKVKSVPNPIAIINAGQSGSGKSGLTEKSKEEFGKADAVVFDVDEHRDVYPNAERIKQNDPAHFSDITHEFASKVAIAVTDEAIKNRQNVIFDRTSNKIRSIERIDSQLRQIDNPYRVEMKVMGTDFETSKMRVHLRYEQQGGAGFGRYVREDVQREIYDGIADVIKQVEERKLVDKITIYNKNLKPVYENELVNGEWKKQPNGYQALIEERAKPLLGRDSLHIQQGWQIIQFKMAERGADYGGAEKDIADTMNRSIAELKNKHNIEVKEPIYAVAGGTYSGTVGAMSNTRVLQQNAIGTAIIHQIDNLPSFKNEHLGKDLKITYDSNGKGDVVSVKEIGFGKQKDLNVNLNNNNDFSKG</sequence>
<dbReference type="GO" id="GO:0016301">
    <property type="term" value="F:kinase activity"/>
    <property type="evidence" value="ECO:0007669"/>
    <property type="project" value="UniProtKB-KW"/>
</dbReference>
<dbReference type="OrthoDB" id="9792687at2"/>
<organism evidence="5 6">
    <name type="scientific">Moraxella caprae</name>
    <dbReference type="NCBI Taxonomy" id="90240"/>
    <lineage>
        <taxon>Bacteria</taxon>
        <taxon>Pseudomonadati</taxon>
        <taxon>Pseudomonadota</taxon>
        <taxon>Gammaproteobacteria</taxon>
        <taxon>Moraxellales</taxon>
        <taxon>Moraxellaceae</taxon>
        <taxon>Moraxella</taxon>
    </lineage>
</organism>
<dbReference type="AlphaFoldDB" id="A0A378QMA7"/>
<evidence type="ECO:0000256" key="2">
    <source>
        <dbReference type="ARBA" id="ARBA00022840"/>
    </source>
</evidence>